<reference evidence="15" key="1">
    <citation type="submission" date="2018-05" db="EMBL/GenBank/DDBJ databases">
        <title>Tripoli metallo-beta-lactamase 1 (TMB-1): a novel plasmid-encoded carbapenemase familly in Enterobacteriaceae.</title>
        <authorList>
            <person name="Gauthier L."/>
            <person name="Dortet L."/>
            <person name="Jousset A.B."/>
            <person name="Mihaila L."/>
            <person name="Golse N."/>
            <person name="Naas T."/>
            <person name="Bonnin R.A."/>
        </authorList>
    </citation>
    <scope>NUCLEOTIDE SEQUENCE</scope>
    <source>
        <strain evidence="15">MED</strain>
        <plasmid evidence="15">unnamed</plasmid>
    </source>
</reference>
<dbReference type="PANTHER" id="PTHR42951">
    <property type="entry name" value="METALLO-BETA-LACTAMASE DOMAIN-CONTAINING"/>
    <property type="match status" value="1"/>
</dbReference>
<feature type="signal peptide" evidence="13">
    <location>
        <begin position="1"/>
        <end position="17"/>
    </location>
</feature>
<keyword evidence="10" id="KW-0378">Hydrolase</keyword>
<evidence type="ECO:0000256" key="3">
    <source>
        <dbReference type="ARBA" id="ARBA00004418"/>
    </source>
</evidence>
<dbReference type="GO" id="GO:0017001">
    <property type="term" value="P:antibiotic catabolic process"/>
    <property type="evidence" value="ECO:0007669"/>
    <property type="project" value="UniProtKB-ARBA"/>
</dbReference>
<comment type="subunit">
    <text evidence="5">Monomer.</text>
</comment>
<dbReference type="Gene3D" id="3.60.15.10">
    <property type="entry name" value="Ribonuclease Z/Hydroxyacylglutathione hydrolase-like"/>
    <property type="match status" value="1"/>
</dbReference>
<name>A0A385FWW6_9ENTR</name>
<dbReference type="SMR" id="A0A385FWW6"/>
<evidence type="ECO:0000256" key="13">
    <source>
        <dbReference type="SAM" id="SignalP"/>
    </source>
</evidence>
<dbReference type="Pfam" id="PF00753">
    <property type="entry name" value="Lactamase_B"/>
    <property type="match status" value="1"/>
</dbReference>
<comment type="catalytic activity">
    <reaction evidence="1">
        <text>a beta-lactam + H2O = a substituted beta-amino acid</text>
        <dbReference type="Rhea" id="RHEA:20401"/>
        <dbReference type="ChEBI" id="CHEBI:15377"/>
        <dbReference type="ChEBI" id="CHEBI:35627"/>
        <dbReference type="ChEBI" id="CHEBI:140347"/>
        <dbReference type="EC" id="3.5.2.6"/>
    </reaction>
</comment>
<geneLocation type="plasmid" evidence="15">
    <name>unnamed</name>
</geneLocation>
<comment type="cofactor">
    <cofactor evidence="2">
        <name>Zn(2+)</name>
        <dbReference type="ChEBI" id="CHEBI:29105"/>
    </cofactor>
</comment>
<accession>A0A385FWW6</accession>
<feature type="domain" description="Metallo-beta-lactamase" evidence="14">
    <location>
        <begin position="49"/>
        <end position="217"/>
    </location>
</feature>
<evidence type="ECO:0000256" key="11">
    <source>
        <dbReference type="ARBA" id="ARBA00022833"/>
    </source>
</evidence>
<sequence>MRPFLFLIIFISHFAFANEEIPGLEVEEIDNGVFLHKSYSRVEGWGLVSSNGLVVISGGKAFIIDTPWSESDTEKLVDWIRSKKYELAGSISTHSHEDKTAGIKWLNGKSITTYASALTNEILKREGKEQARSSFKGNEFSLMDGFLEVYYPGGGHTIDNLVVWIPSSKILYGGCFIRSLESSGLGYTGEAKIDQWPQSARNTISKYPEAKIVVPGHGKIGDFELLKHTKVLAEKASNKANHGDR</sequence>
<keyword evidence="12" id="KW-0046">Antibiotic resistance</keyword>
<dbReference type="CDD" id="cd16301">
    <property type="entry name" value="IMP_DIM-like_MBL-B1"/>
    <property type="match status" value="1"/>
</dbReference>
<evidence type="ECO:0000256" key="10">
    <source>
        <dbReference type="ARBA" id="ARBA00022801"/>
    </source>
</evidence>
<evidence type="ECO:0000256" key="5">
    <source>
        <dbReference type="ARBA" id="ARBA00011245"/>
    </source>
</evidence>
<protein>
    <recommendedName>
        <fullName evidence="6">beta-lactamase</fullName>
        <ecNumber evidence="6">3.5.2.6</ecNumber>
    </recommendedName>
</protein>
<dbReference type="InterPro" id="IPR050855">
    <property type="entry name" value="NDM-1-like"/>
</dbReference>
<evidence type="ECO:0000256" key="1">
    <source>
        <dbReference type="ARBA" id="ARBA00001526"/>
    </source>
</evidence>
<dbReference type="SUPFAM" id="SSF56281">
    <property type="entry name" value="Metallo-hydrolase/oxidoreductase"/>
    <property type="match status" value="1"/>
</dbReference>
<feature type="chain" id="PRO_5017392485" description="beta-lactamase" evidence="13">
    <location>
        <begin position="18"/>
        <end position="245"/>
    </location>
</feature>
<keyword evidence="7" id="KW-0479">Metal-binding</keyword>
<dbReference type="CARD" id="ARO:3004105">
    <property type="molecule name" value="TMB-1"/>
    <property type="mechanism identifier" value="ARO:0001004"/>
    <property type="mechanism name" value="antibiotic inactivation"/>
</dbReference>
<dbReference type="NCBIfam" id="NF012229">
    <property type="entry name" value="bla_class_B_core"/>
    <property type="match status" value="1"/>
</dbReference>
<keyword evidence="9" id="KW-0574">Periplasm</keyword>
<comment type="subcellular location">
    <subcellularLocation>
        <location evidence="3">Periplasm</location>
    </subcellularLocation>
</comment>
<dbReference type="AlphaFoldDB" id="A0A385FWW6"/>
<evidence type="ECO:0000256" key="7">
    <source>
        <dbReference type="ARBA" id="ARBA00022723"/>
    </source>
</evidence>
<dbReference type="PANTHER" id="PTHR42951:SF4">
    <property type="entry name" value="ACYL-COENZYME A THIOESTERASE MBLAC2"/>
    <property type="match status" value="1"/>
</dbReference>
<evidence type="ECO:0000256" key="6">
    <source>
        <dbReference type="ARBA" id="ARBA00012865"/>
    </source>
</evidence>
<dbReference type="SMART" id="SM00849">
    <property type="entry name" value="Lactamase_B"/>
    <property type="match status" value="1"/>
</dbReference>
<dbReference type="InterPro" id="IPR001279">
    <property type="entry name" value="Metallo-B-lactamas"/>
</dbReference>
<dbReference type="NCBIfam" id="NF033088">
    <property type="entry name" value="bla_subclass_B1"/>
    <property type="match status" value="1"/>
</dbReference>
<keyword evidence="15" id="KW-0614">Plasmid</keyword>
<dbReference type="NCBIfam" id="NF000443">
    <property type="entry name" value="blaTMB"/>
    <property type="match status" value="1"/>
</dbReference>
<evidence type="ECO:0000256" key="12">
    <source>
        <dbReference type="ARBA" id="ARBA00023251"/>
    </source>
</evidence>
<keyword evidence="11" id="KW-0862">Zinc</keyword>
<dbReference type="InterPro" id="IPR036866">
    <property type="entry name" value="RibonucZ/Hydroxyglut_hydro"/>
</dbReference>
<keyword evidence="8 13" id="KW-0732">Signal</keyword>
<evidence type="ECO:0000313" key="15">
    <source>
        <dbReference type="EMBL" id="AXV46154.1"/>
    </source>
</evidence>
<dbReference type="EMBL" id="MH401970">
    <property type="protein sequence ID" value="AXV46154.1"/>
    <property type="molecule type" value="Genomic_DNA"/>
</dbReference>
<evidence type="ECO:0000256" key="9">
    <source>
        <dbReference type="ARBA" id="ARBA00022764"/>
    </source>
</evidence>
<dbReference type="NCBIfam" id="NF012145">
    <property type="entry name" value="blaDIM_SIM_IMP"/>
    <property type="match status" value="1"/>
</dbReference>
<dbReference type="InterPro" id="IPR058199">
    <property type="entry name" value="BlaB//VIM/IMP-1"/>
</dbReference>
<dbReference type="RefSeq" id="WP_063865147.1">
    <property type="nucleotide sequence ID" value="NZ_MH401970.1"/>
</dbReference>
<evidence type="ECO:0000256" key="8">
    <source>
        <dbReference type="ARBA" id="ARBA00022729"/>
    </source>
</evidence>
<gene>
    <name evidence="15" type="primary">blaTMB-1</name>
</gene>
<evidence type="ECO:0000259" key="14">
    <source>
        <dbReference type="SMART" id="SM00849"/>
    </source>
</evidence>
<organism evidence="15">
    <name type="scientific">Enterobacter hormaechei subsp. steigerwaltii</name>
    <dbReference type="NCBI Taxonomy" id="299766"/>
    <lineage>
        <taxon>Bacteria</taxon>
        <taxon>Pseudomonadati</taxon>
        <taxon>Pseudomonadota</taxon>
        <taxon>Gammaproteobacteria</taxon>
        <taxon>Enterobacterales</taxon>
        <taxon>Enterobacteriaceae</taxon>
        <taxon>Enterobacter</taxon>
        <taxon>Enterobacter cloacae complex</taxon>
    </lineage>
</organism>
<evidence type="ECO:0000256" key="2">
    <source>
        <dbReference type="ARBA" id="ARBA00001947"/>
    </source>
</evidence>
<comment type="similarity">
    <text evidence="4">Belongs to the metallo-beta-lactamase superfamily. Class-B beta-lactamase family.</text>
</comment>
<dbReference type="EC" id="3.5.2.6" evidence="6"/>
<evidence type="ECO:0000256" key="4">
    <source>
        <dbReference type="ARBA" id="ARBA00005250"/>
    </source>
</evidence>
<proteinExistence type="inferred from homology"/>